<dbReference type="PANTHER" id="PTHR28142:SF1">
    <property type="entry name" value="MITOCHONDRIAL INNER MEMBRANE I-AAA PROTEASE SUPERCOMPLEX SUBUNIT MGR3-RELATED"/>
    <property type="match status" value="1"/>
</dbReference>
<proteinExistence type="predicted"/>
<dbReference type="VEuPathDB" id="FungiDB:PHYBLDRAFT_62281"/>
<gene>
    <name evidence="3" type="ORF">PHYBLDRAFT_62281</name>
</gene>
<feature type="transmembrane region" description="Helical" evidence="2">
    <location>
        <begin position="69"/>
        <end position="92"/>
    </location>
</feature>
<dbReference type="InParanoid" id="A0A163EJN1"/>
<dbReference type="InterPro" id="IPR011990">
    <property type="entry name" value="TPR-like_helical_dom_sf"/>
</dbReference>
<dbReference type="RefSeq" id="XP_018296990.1">
    <property type="nucleotide sequence ID" value="XM_018440945.1"/>
</dbReference>
<dbReference type="OrthoDB" id="10050400at2759"/>
<keyword evidence="2" id="KW-1133">Transmembrane helix</keyword>
<evidence type="ECO:0000256" key="2">
    <source>
        <dbReference type="SAM" id="Phobius"/>
    </source>
</evidence>
<keyword evidence="1" id="KW-0802">TPR repeat</keyword>
<dbReference type="InterPro" id="IPR019734">
    <property type="entry name" value="TPR_rpt"/>
</dbReference>
<dbReference type="PANTHER" id="PTHR28142">
    <property type="entry name" value="MITOCHONDRIAL INNER MEMBRANE I-AAA PROTEASE SUPERCOMPLEX SUBUNIT MGR3-RELATED"/>
    <property type="match status" value="1"/>
</dbReference>
<dbReference type="InterPro" id="IPR040201">
    <property type="entry name" value="Mrg3-like"/>
</dbReference>
<dbReference type="PROSITE" id="PS50005">
    <property type="entry name" value="TPR"/>
    <property type="match status" value="1"/>
</dbReference>
<dbReference type="SMART" id="SM00028">
    <property type="entry name" value="TPR"/>
    <property type="match status" value="2"/>
</dbReference>
<sequence length="443" mass="49999">MNSLRSQFVSTTRQLVRCTIPKRPTILAQTRTLRTNINTLYRIERKETGQYSSNPYTESMRHIKSQAKFVAKITGCTVVALAASAALVWQAYHLYIEWYLESTPTELGYQARNLLHGAYVREKVSPDYEVAAVYVREVLRLALEVEKLEETSPCVIALRLRLANDEAHAGNLLDAIAEYNRAWHLLLEQKKAEDGKVTEAREMLLAQTAKHMGDLYLRVADYAYAEEFLAWTLHVVGKTEKSQETKEIWDHLKVTTTCSLGSVYAVQGNFGLALPLFLQALKAIPESEKENTKWICLKAILQNQLAETMFGLGKLDDAMGWAQASFESCSTGYSFENPSENNEKDSKDCKECGAVVSNNLGSLLELKGQFDQAAIYYKQAMAYASALEDNEGYKQYSENELRVEKKESEAPVTTVKAVIEAKEPVTEPVQENKSSWSSWLKRK</sequence>
<evidence type="ECO:0000313" key="4">
    <source>
        <dbReference type="Proteomes" id="UP000077315"/>
    </source>
</evidence>
<keyword evidence="2" id="KW-0812">Transmembrane</keyword>
<dbReference type="Gene3D" id="1.25.40.10">
    <property type="entry name" value="Tetratricopeptide repeat domain"/>
    <property type="match status" value="1"/>
</dbReference>
<evidence type="ECO:0000313" key="3">
    <source>
        <dbReference type="EMBL" id="OAD78950.1"/>
    </source>
</evidence>
<protein>
    <submittedName>
        <fullName evidence="3">Uncharacterized protein</fullName>
    </submittedName>
</protein>
<evidence type="ECO:0000256" key="1">
    <source>
        <dbReference type="PROSITE-ProRule" id="PRU00339"/>
    </source>
</evidence>
<keyword evidence="2" id="KW-0472">Membrane</keyword>
<dbReference type="AlphaFoldDB" id="A0A163EJN1"/>
<keyword evidence="4" id="KW-1185">Reference proteome</keyword>
<organism evidence="3 4">
    <name type="scientific">Phycomyces blakesleeanus (strain ATCC 8743b / DSM 1359 / FGSC 10004 / NBRC 33097 / NRRL 1555)</name>
    <dbReference type="NCBI Taxonomy" id="763407"/>
    <lineage>
        <taxon>Eukaryota</taxon>
        <taxon>Fungi</taxon>
        <taxon>Fungi incertae sedis</taxon>
        <taxon>Mucoromycota</taxon>
        <taxon>Mucoromycotina</taxon>
        <taxon>Mucoromycetes</taxon>
        <taxon>Mucorales</taxon>
        <taxon>Phycomycetaceae</taxon>
        <taxon>Phycomyces</taxon>
    </lineage>
</organism>
<feature type="repeat" description="TPR" evidence="1">
    <location>
        <begin position="254"/>
        <end position="287"/>
    </location>
</feature>
<dbReference type="EMBL" id="KV440973">
    <property type="protein sequence ID" value="OAD78950.1"/>
    <property type="molecule type" value="Genomic_DNA"/>
</dbReference>
<accession>A0A163EJN1</accession>
<dbReference type="Proteomes" id="UP000077315">
    <property type="component" value="Unassembled WGS sequence"/>
</dbReference>
<name>A0A163EJN1_PHYB8</name>
<dbReference type="SUPFAM" id="SSF48452">
    <property type="entry name" value="TPR-like"/>
    <property type="match status" value="1"/>
</dbReference>
<dbReference type="GeneID" id="29001851"/>
<reference evidence="4" key="1">
    <citation type="submission" date="2015-06" db="EMBL/GenBank/DDBJ databases">
        <title>Expansion of signal transduction pathways in fungi by whole-genome duplication.</title>
        <authorList>
            <consortium name="DOE Joint Genome Institute"/>
            <person name="Corrochano L.M."/>
            <person name="Kuo A."/>
            <person name="Marcet-Houben M."/>
            <person name="Polaino S."/>
            <person name="Salamov A."/>
            <person name="Villalobos J.M."/>
            <person name="Alvarez M.I."/>
            <person name="Avalos J."/>
            <person name="Benito E.P."/>
            <person name="Benoit I."/>
            <person name="Burger G."/>
            <person name="Camino L.P."/>
            <person name="Canovas D."/>
            <person name="Cerda-Olmedo E."/>
            <person name="Cheng J.-F."/>
            <person name="Dominguez A."/>
            <person name="Elias M."/>
            <person name="Eslava A.P."/>
            <person name="Glaser F."/>
            <person name="Grimwood J."/>
            <person name="Gutierrez G."/>
            <person name="Heitman J."/>
            <person name="Henrissat B."/>
            <person name="Iturriaga E.A."/>
            <person name="Lang B.F."/>
            <person name="Lavin J.L."/>
            <person name="Lee S."/>
            <person name="Li W."/>
            <person name="Lindquist E."/>
            <person name="Lopez-Garcia S."/>
            <person name="Luque E.M."/>
            <person name="Marcos A.T."/>
            <person name="Martin J."/>
            <person name="McCluskey K."/>
            <person name="Medina H.R."/>
            <person name="Miralles-Duran A."/>
            <person name="Miyazaki A."/>
            <person name="Munoz-Torres E."/>
            <person name="Oguiza J.A."/>
            <person name="Ohm R."/>
            <person name="Olmedo M."/>
            <person name="Orejas M."/>
            <person name="Ortiz-Castellanos L."/>
            <person name="Pisabarro A.G."/>
            <person name="Rodriguez-Romero J."/>
            <person name="Ruiz-Herrera J."/>
            <person name="Ruiz-Vazquez R."/>
            <person name="Sanz C."/>
            <person name="Schackwitz W."/>
            <person name="Schmutz J."/>
            <person name="Shahriari M."/>
            <person name="Shelest E."/>
            <person name="Silva-Franco F."/>
            <person name="Soanes D."/>
            <person name="Syed K."/>
            <person name="Tagua V.G."/>
            <person name="Talbot N.J."/>
            <person name="Thon M."/>
            <person name="De vries R.P."/>
            <person name="Wiebenga A."/>
            <person name="Yadav J.S."/>
            <person name="Braun E.L."/>
            <person name="Baker S."/>
            <person name="Garre V."/>
            <person name="Horwitz B."/>
            <person name="Torres-Martinez S."/>
            <person name="Idnurm A."/>
            <person name="Herrera-Estrella A."/>
            <person name="Gabaldon T."/>
            <person name="Grigoriev I.V."/>
        </authorList>
    </citation>
    <scope>NUCLEOTIDE SEQUENCE [LARGE SCALE GENOMIC DNA]</scope>
    <source>
        <strain evidence="4">NRRL 1555(-)</strain>
    </source>
</reference>